<dbReference type="CDD" id="cd06583">
    <property type="entry name" value="PGRP"/>
    <property type="match status" value="1"/>
</dbReference>
<dbReference type="Pfam" id="PF01510">
    <property type="entry name" value="Amidase_2"/>
    <property type="match status" value="1"/>
</dbReference>
<dbReference type="InterPro" id="IPR006311">
    <property type="entry name" value="TAT_signal"/>
</dbReference>
<proteinExistence type="inferred from homology"/>
<dbReference type="PROSITE" id="PS51318">
    <property type="entry name" value="TAT"/>
    <property type="match status" value="1"/>
</dbReference>
<comment type="similarity">
    <text evidence="1">Belongs to the N-acetylmuramoyl-L-alanine amidase 2 family.</text>
</comment>
<gene>
    <name evidence="5" type="ORF">SRL2020028_28620</name>
</gene>
<dbReference type="GO" id="GO:0008745">
    <property type="term" value="F:N-acetylmuramoyl-L-alanine amidase activity"/>
    <property type="evidence" value="ECO:0007669"/>
    <property type="project" value="InterPro"/>
</dbReference>
<dbReference type="SUPFAM" id="SSF55846">
    <property type="entry name" value="N-acetylmuramoyl-L-alanine amidase-like"/>
    <property type="match status" value="1"/>
</dbReference>
<dbReference type="InterPro" id="IPR036505">
    <property type="entry name" value="Amidase/PGRP_sf"/>
</dbReference>
<evidence type="ECO:0008006" key="7">
    <source>
        <dbReference type="Google" id="ProtNLM"/>
    </source>
</evidence>
<dbReference type="RefSeq" id="WP_238305594.1">
    <property type="nucleotide sequence ID" value="NZ_BRXE01000030.1"/>
</dbReference>
<dbReference type="Gene3D" id="3.40.80.10">
    <property type="entry name" value="Peptidoglycan recognition protein-like"/>
    <property type="match status" value="1"/>
</dbReference>
<feature type="compositionally biased region" description="Polar residues" evidence="2">
    <location>
        <begin position="37"/>
        <end position="48"/>
    </location>
</feature>
<dbReference type="PANTHER" id="PTHR11022">
    <property type="entry name" value="PEPTIDOGLYCAN RECOGNITION PROTEIN"/>
    <property type="match status" value="1"/>
</dbReference>
<evidence type="ECO:0000313" key="5">
    <source>
        <dbReference type="EMBL" id="GLB83606.1"/>
    </source>
</evidence>
<reference evidence="5" key="1">
    <citation type="submission" date="2022-07" db="EMBL/GenBank/DDBJ databases">
        <title>Mycobacterium kiyosense sp. nov., scotochromogenic slow-glowing species isolated from respiratory specimens.</title>
        <authorList>
            <person name="Fukano H."/>
            <person name="Kazumi Y."/>
            <person name="Sakagami N."/>
            <person name="Ato M."/>
            <person name="Mitarai S."/>
            <person name="Hoshino Y."/>
        </authorList>
    </citation>
    <scope>NUCLEOTIDE SEQUENCE</scope>
    <source>
        <strain evidence="5">SRL2020-028</strain>
    </source>
</reference>
<dbReference type="InterPro" id="IPR015510">
    <property type="entry name" value="PGRP"/>
</dbReference>
<name>A0AA37PU10_9MYCO</name>
<dbReference type="SMART" id="SM00644">
    <property type="entry name" value="Ami_2"/>
    <property type="match status" value="1"/>
</dbReference>
<dbReference type="PANTHER" id="PTHR11022:SF41">
    <property type="entry name" value="PEPTIDOGLYCAN-RECOGNITION PROTEIN LC-RELATED"/>
    <property type="match status" value="1"/>
</dbReference>
<dbReference type="Proteomes" id="UP001165663">
    <property type="component" value="Unassembled WGS sequence"/>
</dbReference>
<feature type="compositionally biased region" description="Low complexity" evidence="2">
    <location>
        <begin position="49"/>
        <end position="61"/>
    </location>
</feature>
<dbReference type="InterPro" id="IPR002502">
    <property type="entry name" value="Amidase_domain"/>
</dbReference>
<accession>A0AA37PU10</accession>
<dbReference type="SMART" id="SM00701">
    <property type="entry name" value="PGRP"/>
    <property type="match status" value="1"/>
</dbReference>
<evidence type="ECO:0000259" key="4">
    <source>
        <dbReference type="SMART" id="SM00701"/>
    </source>
</evidence>
<feature type="domain" description="N-acetylmuramoyl-L-alanine amidase" evidence="3">
    <location>
        <begin position="91"/>
        <end position="227"/>
    </location>
</feature>
<sequence length="273" mass="28587">MNAPPERSAEHALPVSRRQLFGFVGGVGLTGALAGCSTKTTASPLPGQSSPSSADTPTAATPTPPTVNPQPSPPAPRATAAQLLCRDAWGARAARPGGKPHTPNRLTLHHAGVVLGANSNAPGRLRQDQRYHQDQLGWIDIAYHLGIDRNGNIYQLRDPGIAGDTATDYDTTGHFLVICEGDFNQESVSPAQVRGIAIAFAWAAQTYRIATGTLKGHRDFAETSCPGTNLYAQLSSGELRAQIDSLLAAGGVDLQPFCGPEAVARVRAIEAGN</sequence>
<feature type="domain" description="Peptidoglycan recognition protein family" evidence="4">
    <location>
        <begin position="81"/>
        <end position="221"/>
    </location>
</feature>
<protein>
    <recommendedName>
        <fullName evidence="7">N-acetylmuramoyl-L-alanine amidase</fullName>
    </recommendedName>
</protein>
<dbReference type="EMBL" id="BRXE01000030">
    <property type="protein sequence ID" value="GLB83606.1"/>
    <property type="molecule type" value="Genomic_DNA"/>
</dbReference>
<dbReference type="GO" id="GO:0009253">
    <property type="term" value="P:peptidoglycan catabolic process"/>
    <property type="evidence" value="ECO:0007669"/>
    <property type="project" value="InterPro"/>
</dbReference>
<dbReference type="InterPro" id="IPR006619">
    <property type="entry name" value="PGRP_domain_met/bac"/>
</dbReference>
<evidence type="ECO:0000313" key="6">
    <source>
        <dbReference type="Proteomes" id="UP001165663"/>
    </source>
</evidence>
<organism evidence="5 6">
    <name type="scientific">Mycobacterium kiyosense</name>
    <dbReference type="NCBI Taxonomy" id="2871094"/>
    <lineage>
        <taxon>Bacteria</taxon>
        <taxon>Bacillati</taxon>
        <taxon>Actinomycetota</taxon>
        <taxon>Actinomycetes</taxon>
        <taxon>Mycobacteriales</taxon>
        <taxon>Mycobacteriaceae</taxon>
        <taxon>Mycobacterium</taxon>
    </lineage>
</organism>
<evidence type="ECO:0000256" key="1">
    <source>
        <dbReference type="ARBA" id="ARBA00007553"/>
    </source>
</evidence>
<dbReference type="GO" id="GO:0008270">
    <property type="term" value="F:zinc ion binding"/>
    <property type="evidence" value="ECO:0007669"/>
    <property type="project" value="InterPro"/>
</dbReference>
<evidence type="ECO:0000256" key="2">
    <source>
        <dbReference type="SAM" id="MobiDB-lite"/>
    </source>
</evidence>
<feature type="region of interest" description="Disordered" evidence="2">
    <location>
        <begin position="32"/>
        <end position="80"/>
    </location>
</feature>
<comment type="caution">
    <text evidence="5">The sequence shown here is derived from an EMBL/GenBank/DDBJ whole genome shotgun (WGS) entry which is preliminary data.</text>
</comment>
<feature type="compositionally biased region" description="Pro residues" evidence="2">
    <location>
        <begin position="62"/>
        <end position="76"/>
    </location>
</feature>
<dbReference type="AlphaFoldDB" id="A0AA37PU10"/>
<evidence type="ECO:0000259" key="3">
    <source>
        <dbReference type="SMART" id="SM00644"/>
    </source>
</evidence>